<evidence type="ECO:0000259" key="3">
    <source>
        <dbReference type="SMART" id="SM00860"/>
    </source>
</evidence>
<dbReference type="PIRSF" id="PIRSF017023">
    <property type="entry name" value="KNR4"/>
    <property type="match status" value="1"/>
</dbReference>
<reference evidence="4 5" key="1">
    <citation type="submission" date="2024-03" db="EMBL/GenBank/DDBJ databases">
        <authorList>
            <person name="Brejova B."/>
        </authorList>
    </citation>
    <scope>NUCLEOTIDE SEQUENCE [LARGE SCALE GENOMIC DNA]</scope>
    <source>
        <strain evidence="4 5">CBS 14171</strain>
    </source>
</reference>
<dbReference type="PANTHER" id="PTHR47432:SF1">
    <property type="entry name" value="CELL WALL ASSEMBLY REGULATOR SMI1"/>
    <property type="match status" value="1"/>
</dbReference>
<dbReference type="Proteomes" id="UP001497383">
    <property type="component" value="Chromosome 4"/>
</dbReference>
<feature type="region of interest" description="Disordered" evidence="2">
    <location>
        <begin position="461"/>
        <end position="498"/>
    </location>
</feature>
<feature type="region of interest" description="Disordered" evidence="2">
    <location>
        <begin position="227"/>
        <end position="272"/>
    </location>
</feature>
<protein>
    <recommendedName>
        <fullName evidence="3">Knr4/Smi1-like domain-containing protein</fullName>
    </recommendedName>
</protein>
<feature type="domain" description="Knr4/Smi1-like" evidence="3">
    <location>
        <begin position="96"/>
        <end position="332"/>
    </location>
</feature>
<dbReference type="Pfam" id="PF09346">
    <property type="entry name" value="SMI1_KNR4"/>
    <property type="match status" value="2"/>
</dbReference>
<sequence length="498" mass="55689">MKFGQKIQEFIYLLSTDDKYSEYDSRKSFNRVNKPDSQTLLGVYASDNSSSVELDSRRNKESSSEAGIHEMKLAWRHIKHWLHKYAPDINSSLSSKCTSNDLVDFQKDLNIKLPKCVLEFFKITDGQSNFGNSLNMDTTGLIFGLKLMSLDEIMIQTENWRKVSDFVNSELRHSKYEANEMTKLPISHANSSQYKKKIGLGLGANVNASVNANSNVNGNHSDVSSVRSSFDLGGGDSTSRKTSVSSHDSTAQGNRLKRRQKMPAQRTIPPGTIHETFAHPMWIPIVTDEVGNYIGIDLCPASKGVLGQVILFGRDFDFKFQVADTWGDFLLLFANDLETGNWSIKSQQKNNYGDLFVGNEGDLVFVDKESGLEIPYMEMLKRRAVKKWMTSLEKNEDSDLVNGELLNELKENEISILSLSNKQWQSVDTFINKNLDLIDNVKTSERVEAQLSTDLVLSPPSVKTGMKPGSKVVTSGGKSCAKSPLSQEVTVEDESMDN</sequence>
<dbReference type="RefSeq" id="XP_066830285.1">
    <property type="nucleotide sequence ID" value="XM_066973447.1"/>
</dbReference>
<dbReference type="EMBL" id="OZ022408">
    <property type="protein sequence ID" value="CAK9439123.1"/>
    <property type="molecule type" value="Genomic_DNA"/>
</dbReference>
<dbReference type="SMART" id="SM00860">
    <property type="entry name" value="SMI1_KNR4"/>
    <property type="match status" value="1"/>
</dbReference>
<evidence type="ECO:0000256" key="2">
    <source>
        <dbReference type="SAM" id="MobiDB-lite"/>
    </source>
</evidence>
<dbReference type="SUPFAM" id="SSF160631">
    <property type="entry name" value="SMI1/KNR4-like"/>
    <property type="match status" value="2"/>
</dbReference>
<dbReference type="InterPro" id="IPR051873">
    <property type="entry name" value="KNR4/SMI1_regulator"/>
</dbReference>
<evidence type="ECO:0000256" key="1">
    <source>
        <dbReference type="ARBA" id="ARBA00005303"/>
    </source>
</evidence>
<dbReference type="PANTHER" id="PTHR47432">
    <property type="entry name" value="CELL WALL ASSEMBLY REGULATOR SMI1"/>
    <property type="match status" value="1"/>
</dbReference>
<organism evidence="4 5">
    <name type="scientific">Lodderomyces beijingensis</name>
    <dbReference type="NCBI Taxonomy" id="1775926"/>
    <lineage>
        <taxon>Eukaryota</taxon>
        <taxon>Fungi</taxon>
        <taxon>Dikarya</taxon>
        <taxon>Ascomycota</taxon>
        <taxon>Saccharomycotina</taxon>
        <taxon>Pichiomycetes</taxon>
        <taxon>Debaryomycetaceae</taxon>
        <taxon>Candida/Lodderomyces clade</taxon>
        <taxon>Lodderomyces</taxon>
    </lineage>
</organism>
<evidence type="ECO:0000313" key="5">
    <source>
        <dbReference type="Proteomes" id="UP001497383"/>
    </source>
</evidence>
<proteinExistence type="inferred from homology"/>
<gene>
    <name evidence="4" type="ORF">LODBEIA_P33470</name>
</gene>
<name>A0ABP0ZN73_9ASCO</name>
<dbReference type="InterPro" id="IPR018958">
    <property type="entry name" value="Knr4/Smi1-like_dom"/>
</dbReference>
<evidence type="ECO:0000313" key="4">
    <source>
        <dbReference type="EMBL" id="CAK9439123.1"/>
    </source>
</evidence>
<accession>A0ABP0ZN73</accession>
<dbReference type="InterPro" id="IPR037883">
    <property type="entry name" value="Knr4/Smi1-like_sf"/>
</dbReference>
<dbReference type="InterPro" id="IPR009203">
    <property type="entry name" value="Knr4/Smi1"/>
</dbReference>
<feature type="compositionally biased region" description="Polar residues" evidence="2">
    <location>
        <begin position="240"/>
        <end position="253"/>
    </location>
</feature>
<keyword evidence="5" id="KW-1185">Reference proteome</keyword>
<comment type="similarity">
    <text evidence="1">Belongs to the KNR4/SMI1 family.</text>
</comment>
<dbReference type="GeneID" id="92208543"/>